<reference evidence="2 3" key="1">
    <citation type="submission" date="2020-08" db="EMBL/GenBank/DDBJ databases">
        <title>Sequencing the genomes of 1000 actinobacteria strains.</title>
        <authorList>
            <person name="Klenk H.-P."/>
        </authorList>
    </citation>
    <scope>NUCLEOTIDE SEQUENCE [LARGE SCALE GENOMIC DNA]</scope>
    <source>
        <strain evidence="2 3">DSM 45084</strain>
    </source>
</reference>
<keyword evidence="3" id="KW-1185">Reference proteome</keyword>
<organism evidence="2 3">
    <name type="scientific">Saccharothrix violaceirubra</name>
    <dbReference type="NCBI Taxonomy" id="413306"/>
    <lineage>
        <taxon>Bacteria</taxon>
        <taxon>Bacillati</taxon>
        <taxon>Actinomycetota</taxon>
        <taxon>Actinomycetes</taxon>
        <taxon>Pseudonocardiales</taxon>
        <taxon>Pseudonocardiaceae</taxon>
        <taxon>Saccharothrix</taxon>
    </lineage>
</organism>
<dbReference type="RefSeq" id="WP_184672602.1">
    <property type="nucleotide sequence ID" value="NZ_BAABAI010000010.1"/>
</dbReference>
<dbReference type="AlphaFoldDB" id="A0A7W7WY55"/>
<accession>A0A7W7WY55</accession>
<sequence>MSAATDFHRVPLPPSSAVALLDQARRCLREADRETAPASRFAAAYLGALRAAAAVLAARGRPHRGRAKPTSVWVLLPRLAPEFTEWAAFFDACSATRELVLAGVTGHVADREADDLVRQVGQFAVLVGGIVHEGGVGAGFAVSTCEAVPGGGVPGRVAVPTGEVVYEGGT</sequence>
<protein>
    <recommendedName>
        <fullName evidence="1">SAV-6107-like HEPN domain-containing protein</fullName>
    </recommendedName>
</protein>
<dbReference type="EMBL" id="JACHJS010000001">
    <property type="protein sequence ID" value="MBB4967696.1"/>
    <property type="molecule type" value="Genomic_DNA"/>
</dbReference>
<dbReference type="InterPro" id="IPR040891">
    <property type="entry name" value="HEPN_SAV_6107"/>
</dbReference>
<gene>
    <name evidence="2" type="ORF">F4559_005055</name>
</gene>
<proteinExistence type="predicted"/>
<evidence type="ECO:0000313" key="3">
    <source>
        <dbReference type="Proteomes" id="UP000542674"/>
    </source>
</evidence>
<name>A0A7W7WY55_9PSEU</name>
<feature type="domain" description="SAV-6107-like HEPN" evidence="1">
    <location>
        <begin position="31"/>
        <end position="127"/>
    </location>
</feature>
<dbReference type="Proteomes" id="UP000542674">
    <property type="component" value="Unassembled WGS sequence"/>
</dbReference>
<comment type="caution">
    <text evidence="2">The sequence shown here is derived from an EMBL/GenBank/DDBJ whole genome shotgun (WGS) entry which is preliminary data.</text>
</comment>
<evidence type="ECO:0000313" key="2">
    <source>
        <dbReference type="EMBL" id="MBB4967696.1"/>
    </source>
</evidence>
<evidence type="ECO:0000259" key="1">
    <source>
        <dbReference type="Pfam" id="PF18726"/>
    </source>
</evidence>
<dbReference type="Pfam" id="PF18726">
    <property type="entry name" value="HEPN_SAV_6107"/>
    <property type="match status" value="1"/>
</dbReference>